<reference evidence="2 3" key="1">
    <citation type="submission" date="2023-03" db="EMBL/GenBank/DDBJ databases">
        <title>Novel Species.</title>
        <authorList>
            <person name="Ma S."/>
        </authorList>
    </citation>
    <scope>NUCLEOTIDE SEQUENCE [LARGE SCALE GENOMIC DNA]</scope>
    <source>
        <strain evidence="2 3">B11</strain>
    </source>
</reference>
<evidence type="ECO:0000259" key="1">
    <source>
        <dbReference type="Pfam" id="PF18765"/>
    </source>
</evidence>
<dbReference type="Pfam" id="PF18765">
    <property type="entry name" value="Polbeta"/>
    <property type="match status" value="1"/>
</dbReference>
<dbReference type="PANTHER" id="PTHR43852:SF2">
    <property type="entry name" value="PROTEIN ADENYLYLTRANSFERASE MNTA"/>
    <property type="match status" value="1"/>
</dbReference>
<dbReference type="PANTHER" id="PTHR43852">
    <property type="entry name" value="NUCLEOTIDYLTRANSFERASE"/>
    <property type="match status" value="1"/>
</dbReference>
<gene>
    <name evidence="2" type="ORF">QBE54_08605</name>
</gene>
<feature type="domain" description="Polymerase beta nucleotidyltransferase" evidence="1">
    <location>
        <begin position="12"/>
        <end position="104"/>
    </location>
</feature>
<evidence type="ECO:0000313" key="3">
    <source>
        <dbReference type="Proteomes" id="UP001461341"/>
    </source>
</evidence>
<name>A0ABZ2YBG7_9BACT</name>
<protein>
    <submittedName>
        <fullName evidence="2">Nucleotidyltransferase domain-containing protein</fullName>
    </submittedName>
</protein>
<dbReference type="RefSeq" id="WP_369017793.1">
    <property type="nucleotide sequence ID" value="NZ_CP121689.1"/>
</dbReference>
<dbReference type="EMBL" id="CP121689">
    <property type="protein sequence ID" value="WZL75643.1"/>
    <property type="molecule type" value="Genomic_DNA"/>
</dbReference>
<dbReference type="Gene3D" id="3.30.460.10">
    <property type="entry name" value="Beta Polymerase, domain 2"/>
    <property type="match status" value="1"/>
</dbReference>
<sequence length="147" mass="16450">MTSKGLPEATRKKLIEYLESIDFVDFAILFGSLACGKPHPGSDCDLGIATNQEFSLLEIGFLVARLEEIVGREVDLVIVNDLPSRNPALAFEVARGELLFARDSARFVAFKEKAFLRFLDTQFLRNLLNQALLQRIEEGRFGKRSAS</sequence>
<dbReference type="NCBIfam" id="NF047752">
    <property type="entry name" value="MntA_antitoxin"/>
    <property type="match status" value="1"/>
</dbReference>
<dbReference type="Proteomes" id="UP001461341">
    <property type="component" value="Chromosome"/>
</dbReference>
<evidence type="ECO:0000313" key="2">
    <source>
        <dbReference type="EMBL" id="WZL75643.1"/>
    </source>
</evidence>
<dbReference type="InterPro" id="IPR052930">
    <property type="entry name" value="TA_antitoxin_MntA"/>
</dbReference>
<dbReference type="SUPFAM" id="SSF81301">
    <property type="entry name" value="Nucleotidyltransferase"/>
    <property type="match status" value="1"/>
</dbReference>
<dbReference type="InterPro" id="IPR043519">
    <property type="entry name" value="NT_sf"/>
</dbReference>
<keyword evidence="3" id="KW-1185">Reference proteome</keyword>
<organism evidence="2 3">
    <name type="scientific">Thermatribacter velox</name>
    <dbReference type="NCBI Taxonomy" id="3039681"/>
    <lineage>
        <taxon>Bacteria</taxon>
        <taxon>Pseudomonadati</taxon>
        <taxon>Atribacterota</taxon>
        <taxon>Atribacteria</taxon>
        <taxon>Atribacterales</taxon>
        <taxon>Thermatribacteraceae</taxon>
        <taxon>Thermatribacter</taxon>
    </lineage>
</organism>
<dbReference type="InterPro" id="IPR041633">
    <property type="entry name" value="Polbeta"/>
</dbReference>
<dbReference type="CDD" id="cd05403">
    <property type="entry name" value="NT_KNTase_like"/>
    <property type="match status" value="1"/>
</dbReference>
<proteinExistence type="predicted"/>
<accession>A0ABZ2YBG7</accession>